<dbReference type="InterPro" id="IPR036400">
    <property type="entry name" value="Cyt_B5-like_heme/steroid_sf"/>
</dbReference>
<keyword evidence="2" id="KW-0175">Coiled coil</keyword>
<dbReference type="InterPro" id="IPR001199">
    <property type="entry name" value="Cyt_B5-like_heme/steroid-bd"/>
</dbReference>
<name>A0ABU4JY55_9CLOT</name>
<evidence type="ECO:0000313" key="5">
    <source>
        <dbReference type="Proteomes" id="UP001281656"/>
    </source>
</evidence>
<feature type="domain" description="Cytochrome b5 heme-binding" evidence="3">
    <location>
        <begin position="68"/>
        <end position="140"/>
    </location>
</feature>
<protein>
    <submittedName>
        <fullName evidence="4">Cytochrome b5 domain-containing protein</fullName>
    </submittedName>
</protein>
<proteinExistence type="inferred from homology"/>
<dbReference type="InterPro" id="IPR050577">
    <property type="entry name" value="MAPR/NEUFC/NENF-like"/>
</dbReference>
<evidence type="ECO:0000256" key="1">
    <source>
        <dbReference type="ARBA" id="ARBA00038357"/>
    </source>
</evidence>
<dbReference type="PANTHER" id="PTHR10281:SF76">
    <property type="entry name" value="CALCUTTA CUP-RELATED"/>
    <property type="match status" value="1"/>
</dbReference>
<dbReference type="SUPFAM" id="SSF55856">
    <property type="entry name" value="Cytochrome b5-like heme/steroid binding domain"/>
    <property type="match status" value="1"/>
</dbReference>
<accession>A0ABU4JY55</accession>
<dbReference type="PANTHER" id="PTHR10281">
    <property type="entry name" value="MEMBRANE-ASSOCIATED PROGESTERONE RECEPTOR COMPONENT-RELATED"/>
    <property type="match status" value="1"/>
</dbReference>
<reference evidence="4 5" key="1">
    <citation type="submission" date="2023-04" db="EMBL/GenBank/DDBJ databases">
        <title>Clostridium tannerae sp. nov., isolated from the fecal material of an alpaca.</title>
        <authorList>
            <person name="Miller S."/>
            <person name="Hendry M."/>
            <person name="King J."/>
            <person name="Sankaranarayanan K."/>
            <person name="Lawson P.A."/>
        </authorList>
    </citation>
    <scope>NUCLEOTIDE SEQUENCE [LARGE SCALE GENOMIC DNA]</scope>
    <source>
        <strain evidence="4 5">A1-XYC3</strain>
    </source>
</reference>
<dbReference type="Gene3D" id="3.10.120.10">
    <property type="entry name" value="Cytochrome b5-like heme/steroid binding domain"/>
    <property type="match status" value="1"/>
</dbReference>
<dbReference type="SMART" id="SM01117">
    <property type="entry name" value="Cyt-b5"/>
    <property type="match status" value="1"/>
</dbReference>
<keyword evidence="5" id="KW-1185">Reference proteome</keyword>
<dbReference type="Pfam" id="PF00173">
    <property type="entry name" value="Cyt-b5"/>
    <property type="match status" value="1"/>
</dbReference>
<comment type="caution">
    <text evidence="4">The sequence shown here is derived from an EMBL/GenBank/DDBJ whole genome shotgun (WGS) entry which is preliminary data.</text>
</comment>
<comment type="similarity">
    <text evidence="1">Belongs to the cytochrome b5 family. MAPR subfamily.</text>
</comment>
<organism evidence="4 5">
    <name type="scientific">Clostridium tanneri</name>
    <dbReference type="NCBI Taxonomy" id="3037988"/>
    <lineage>
        <taxon>Bacteria</taxon>
        <taxon>Bacillati</taxon>
        <taxon>Bacillota</taxon>
        <taxon>Clostridia</taxon>
        <taxon>Eubacteriales</taxon>
        <taxon>Clostridiaceae</taxon>
        <taxon>Clostridium</taxon>
    </lineage>
</organism>
<evidence type="ECO:0000259" key="3">
    <source>
        <dbReference type="SMART" id="SM01117"/>
    </source>
</evidence>
<dbReference type="RefSeq" id="WP_318799283.1">
    <property type="nucleotide sequence ID" value="NZ_JARUJP010000042.1"/>
</dbReference>
<dbReference type="EMBL" id="JARUJP010000042">
    <property type="protein sequence ID" value="MDW8803107.1"/>
    <property type="molecule type" value="Genomic_DNA"/>
</dbReference>
<evidence type="ECO:0000256" key="2">
    <source>
        <dbReference type="SAM" id="Coils"/>
    </source>
</evidence>
<sequence length="141" mass="16430">MYKHFETVKFIQYKICYYRYMAVSSLCQYRRKYFINLMNIEKRRLKELLEKKRRTEHEKINLTRQREFTLEELAEYSGAGGKPAYVAINGVVYDVSLNSAWGGGTHFGLYSGKDLTSEFAGCHKANAEIINNLVKVGRLKI</sequence>
<dbReference type="Proteomes" id="UP001281656">
    <property type="component" value="Unassembled WGS sequence"/>
</dbReference>
<gene>
    <name evidence="4" type="ORF">P8V03_18415</name>
</gene>
<feature type="coiled-coil region" evidence="2">
    <location>
        <begin position="35"/>
        <end position="65"/>
    </location>
</feature>
<evidence type="ECO:0000313" key="4">
    <source>
        <dbReference type="EMBL" id="MDW8803107.1"/>
    </source>
</evidence>